<gene>
    <name evidence="1" type="ORF">CLHUN_06550</name>
</gene>
<name>A0A1V4SPA6_RUMHU</name>
<dbReference type="STRING" id="48256.CLHUN_06550"/>
<evidence type="ECO:0000313" key="1">
    <source>
        <dbReference type="EMBL" id="OPX45718.1"/>
    </source>
</evidence>
<proteinExistence type="predicted"/>
<comment type="caution">
    <text evidence="1">The sequence shown here is derived from an EMBL/GenBank/DDBJ whole genome shotgun (WGS) entry which is preliminary data.</text>
</comment>
<reference evidence="1 2" key="1">
    <citation type="submission" date="2017-03" db="EMBL/GenBank/DDBJ databases">
        <title>Genome sequence of Clostridium hungatei DSM 14427.</title>
        <authorList>
            <person name="Poehlein A."/>
            <person name="Daniel R."/>
        </authorList>
    </citation>
    <scope>NUCLEOTIDE SEQUENCE [LARGE SCALE GENOMIC DNA]</scope>
    <source>
        <strain evidence="1 2">DSM 14427</strain>
    </source>
</reference>
<organism evidence="1 2">
    <name type="scientific">Ruminiclostridium hungatei</name>
    <name type="common">Clostridium hungatei</name>
    <dbReference type="NCBI Taxonomy" id="48256"/>
    <lineage>
        <taxon>Bacteria</taxon>
        <taxon>Bacillati</taxon>
        <taxon>Bacillota</taxon>
        <taxon>Clostridia</taxon>
        <taxon>Eubacteriales</taxon>
        <taxon>Oscillospiraceae</taxon>
        <taxon>Ruminiclostridium</taxon>
    </lineage>
</organism>
<keyword evidence="2" id="KW-1185">Reference proteome</keyword>
<evidence type="ECO:0000313" key="2">
    <source>
        <dbReference type="Proteomes" id="UP000191554"/>
    </source>
</evidence>
<dbReference type="OrthoDB" id="5393676at2"/>
<evidence type="ECO:0008006" key="3">
    <source>
        <dbReference type="Google" id="ProtNLM"/>
    </source>
</evidence>
<dbReference type="RefSeq" id="WP_080063117.1">
    <property type="nucleotide sequence ID" value="NZ_MZGX01000003.1"/>
</dbReference>
<protein>
    <recommendedName>
        <fullName evidence="3">DUF3793 family protein</fullName>
    </recommendedName>
</protein>
<dbReference type="Proteomes" id="UP000191554">
    <property type="component" value="Unassembled WGS sequence"/>
</dbReference>
<accession>A0A1V4SPA6</accession>
<dbReference type="InterPro" id="IPR024523">
    <property type="entry name" value="DUF3793"/>
</dbReference>
<dbReference type="EMBL" id="MZGX01000003">
    <property type="protein sequence ID" value="OPX45718.1"/>
    <property type="molecule type" value="Genomic_DNA"/>
</dbReference>
<dbReference type="AlphaFoldDB" id="A0A1V4SPA6"/>
<sequence length="202" mass="23577">MEIKQNQILNFINIVNELPDEAYLLSMVAYGTAPVIREEKPSSLMTFTTAGRNLYELWNKFGLDVCRNLALEYTQLRDTKGSVRVLFFKRNLLDDCLNKRDCRDFLNRMGYASKITLEQCILKLKERFEHICPHEIGIFLGIPVEDVTGFIYHKGENSLLCSYWKVYHNPENALQLFKNFDKARQDIRDLISSNNFNFTDCA</sequence>
<dbReference type="Pfam" id="PF12672">
    <property type="entry name" value="DUF3793"/>
    <property type="match status" value="1"/>
</dbReference>